<reference evidence="3 4" key="2">
    <citation type="submission" date="2024-07" db="EMBL/GenBank/DDBJ databases">
        <authorList>
            <person name="Akdeniz Z."/>
        </authorList>
    </citation>
    <scope>NUCLEOTIDE SEQUENCE [LARGE SCALE GENOMIC DNA]</scope>
</reference>
<name>A0AA86QYE8_9EUKA</name>
<dbReference type="EMBL" id="CATOUU010001035">
    <property type="protein sequence ID" value="CAI9968399.1"/>
    <property type="molecule type" value="Genomic_DNA"/>
</dbReference>
<sequence length="176" mass="20231">MVRRLLLKLVNNFNNLNQSRIQGLVFIVVYVTTVMYKISLQLLKLVHELDSLVIQQLKSLEQSQWSTSLYSATFCSLISLNTNLQVSQLKTSVIILIQYQISQPSQIIILIQITFFGSNAHPFSFVINPQLQFVKNFQNVLIYQLTFLELSVLQQIFTVEFRAKKLLFGPNKNCSG</sequence>
<comment type="caution">
    <text evidence="2">The sequence shown here is derived from an EMBL/GenBank/DDBJ whole genome shotgun (WGS) entry which is preliminary data.</text>
</comment>
<organism evidence="2">
    <name type="scientific">Hexamita inflata</name>
    <dbReference type="NCBI Taxonomy" id="28002"/>
    <lineage>
        <taxon>Eukaryota</taxon>
        <taxon>Metamonada</taxon>
        <taxon>Diplomonadida</taxon>
        <taxon>Hexamitidae</taxon>
        <taxon>Hexamitinae</taxon>
        <taxon>Hexamita</taxon>
    </lineage>
</organism>
<keyword evidence="1" id="KW-0812">Transmembrane</keyword>
<dbReference type="Proteomes" id="UP001642409">
    <property type="component" value="Unassembled WGS sequence"/>
</dbReference>
<evidence type="ECO:0000313" key="2">
    <source>
        <dbReference type="EMBL" id="CAI9968399.1"/>
    </source>
</evidence>
<keyword evidence="1" id="KW-1133">Transmembrane helix</keyword>
<feature type="transmembrane region" description="Helical" evidence="1">
    <location>
        <begin position="20"/>
        <end position="38"/>
    </location>
</feature>
<proteinExistence type="predicted"/>
<evidence type="ECO:0000256" key="1">
    <source>
        <dbReference type="SAM" id="Phobius"/>
    </source>
</evidence>
<protein>
    <submittedName>
        <fullName evidence="3">Hypothetical_protein</fullName>
    </submittedName>
</protein>
<keyword evidence="1" id="KW-0472">Membrane</keyword>
<keyword evidence="4" id="KW-1185">Reference proteome</keyword>
<gene>
    <name evidence="3" type="ORF">HINF_LOCUS39428</name>
    <name evidence="2" type="ORF">HINF_LOCUS56044</name>
</gene>
<evidence type="ECO:0000313" key="3">
    <source>
        <dbReference type="EMBL" id="CAL6042091.1"/>
    </source>
</evidence>
<accession>A0AA86QYE8</accession>
<evidence type="ECO:0000313" key="4">
    <source>
        <dbReference type="Proteomes" id="UP001642409"/>
    </source>
</evidence>
<dbReference type="AlphaFoldDB" id="A0AA86QYE8"/>
<reference evidence="2" key="1">
    <citation type="submission" date="2023-06" db="EMBL/GenBank/DDBJ databases">
        <authorList>
            <person name="Kurt Z."/>
        </authorList>
    </citation>
    <scope>NUCLEOTIDE SEQUENCE</scope>
</reference>
<dbReference type="EMBL" id="CAXDID020000152">
    <property type="protein sequence ID" value="CAL6042091.1"/>
    <property type="molecule type" value="Genomic_DNA"/>
</dbReference>